<name>A0AAD3HIP5_9CHLO</name>
<keyword evidence="3" id="KW-1185">Reference proteome</keyword>
<feature type="compositionally biased region" description="Low complexity" evidence="1">
    <location>
        <begin position="171"/>
        <end position="182"/>
    </location>
</feature>
<dbReference type="Proteomes" id="UP001054857">
    <property type="component" value="Unassembled WGS sequence"/>
</dbReference>
<reference evidence="2 3" key="1">
    <citation type="journal article" date="2021" name="Sci. Rep.">
        <title>Genome sequencing of the multicellular alga Astrephomene provides insights into convergent evolution of germ-soma differentiation.</title>
        <authorList>
            <person name="Yamashita S."/>
            <person name="Yamamoto K."/>
            <person name="Matsuzaki R."/>
            <person name="Suzuki S."/>
            <person name="Yamaguchi H."/>
            <person name="Hirooka S."/>
            <person name="Minakuchi Y."/>
            <person name="Miyagishima S."/>
            <person name="Kawachi M."/>
            <person name="Toyoda A."/>
            <person name="Nozaki H."/>
        </authorList>
    </citation>
    <scope>NUCLEOTIDE SEQUENCE [LARGE SCALE GENOMIC DNA]</scope>
    <source>
        <strain evidence="2 3">NIES-4017</strain>
    </source>
</reference>
<dbReference type="AlphaFoldDB" id="A0AAD3HIP5"/>
<accession>A0AAD3HIP5</accession>
<evidence type="ECO:0000313" key="3">
    <source>
        <dbReference type="Proteomes" id="UP001054857"/>
    </source>
</evidence>
<proteinExistence type="predicted"/>
<organism evidence="2 3">
    <name type="scientific">Astrephomene gubernaculifera</name>
    <dbReference type="NCBI Taxonomy" id="47775"/>
    <lineage>
        <taxon>Eukaryota</taxon>
        <taxon>Viridiplantae</taxon>
        <taxon>Chlorophyta</taxon>
        <taxon>core chlorophytes</taxon>
        <taxon>Chlorophyceae</taxon>
        <taxon>CS clade</taxon>
        <taxon>Chlamydomonadales</taxon>
        <taxon>Astrephomenaceae</taxon>
        <taxon>Astrephomene</taxon>
    </lineage>
</organism>
<gene>
    <name evidence="2" type="ORF">Agub_g2541</name>
</gene>
<evidence type="ECO:0000313" key="2">
    <source>
        <dbReference type="EMBL" id="GFR41780.1"/>
    </source>
</evidence>
<feature type="non-terminal residue" evidence="2">
    <location>
        <position position="1"/>
    </location>
</feature>
<dbReference type="EMBL" id="BMAR01000002">
    <property type="protein sequence ID" value="GFR41780.1"/>
    <property type="molecule type" value="Genomic_DNA"/>
</dbReference>
<comment type="caution">
    <text evidence="2">The sequence shown here is derived from an EMBL/GenBank/DDBJ whole genome shotgun (WGS) entry which is preliminary data.</text>
</comment>
<sequence length="403" mass="40758">MSEVRPREIFCSKSRNYHDVRLELGIRRVLELQFCNNLGFAGNCWRCNRTWTSKCETPVFLTGLVDSSTSPPVVHLRLAHNRSFTCDACREAAAAAAGAAGAAAAPPAAAPHSAATAPAAAAAATHVPTDPRRLLPAATAAAAGPQANGEVAPLSGSHADPRNGNHARTPAATADGAAAADGKAAHGGGGLWLEEWVEARSSRVKGSRLTAARIRVSFKKYYLASLAAPPAANPNPNAASASATTSAAVAPAAPTAPTSSTLPATPGAATAPAASGAAPTYLVRLASPKAAAAWAARLAGRLGPGEAARLGGLEWEVAGVERRCLAHAMGAVADWVLAPQVLTSPDTSLTTSSSAAPLLVQLQPWAFAARESPSVRTACNAVRPSLSCLGGPGLGKPPTCLTE</sequence>
<feature type="region of interest" description="Disordered" evidence="1">
    <location>
        <begin position="139"/>
        <end position="185"/>
    </location>
</feature>
<protein>
    <submittedName>
        <fullName evidence="2">Uncharacterized protein</fullName>
    </submittedName>
</protein>
<evidence type="ECO:0000256" key="1">
    <source>
        <dbReference type="SAM" id="MobiDB-lite"/>
    </source>
</evidence>